<keyword evidence="3" id="KW-0472">Membrane</keyword>
<dbReference type="PANTHER" id="PTHR47926">
    <property type="entry name" value="PENTATRICOPEPTIDE REPEAT-CONTAINING PROTEIN"/>
    <property type="match status" value="1"/>
</dbReference>
<dbReference type="FunFam" id="1.25.40.10:FF:000344">
    <property type="entry name" value="Pentatricopeptide repeat-containing protein"/>
    <property type="match status" value="2"/>
</dbReference>
<dbReference type="NCBIfam" id="TIGR00756">
    <property type="entry name" value="PPR"/>
    <property type="match status" value="7"/>
</dbReference>
<feature type="repeat" description="PPR" evidence="2">
    <location>
        <begin position="699"/>
        <end position="733"/>
    </location>
</feature>
<sequence>MLLGRAVVLKETLEQLEKGLIQPSTNELAFLLHICRKTKHQLYGARLHAYMSKNGFDAHPLLGNNLVSALAEAGLIDNAQQVFDNLSVRNEWSWYCLINGFVKCTKPHLAFNLYELMQDERGVNPAGHTFVALLKACIQLKDLGRGLELHSHIVRMGILEKDVFVSSALIHMYAKCGSLLMAQNTLDSLRTRNVVPWNTLMTAYSNNQEYAAVHSCFEQMRHEHVIPDPVSFVCILKACSNTQSIQKIQEIHAQIEKIGVLEVDIYVNNTLVDAYANCGLLLKAEQVFEKILVHSVVSWNTIMSAYAKNGQHEEVIKCFEQMQLEGNFPDDVSFACALGACGSIKAVEKEQTIYSGIIEKTQLAGEPDIGIALIHLFIKADLLGNAQTALDKLSLQDVSVWNTIIRKHVEHQCNEDALDCFRHMQRNGTVPNAITFIYSLKACSGLGDQSKGQEIHSEVERKGLLEKDIAIASSLVDMYANCGLLPWAQEVFDKLSVKDVVLWNILILRYAEHGYGEEALKCFRSMQVDSICPDSITFLGALEACGCLAELEKLYEIHTEIERLGFIQEDDILATALVDAYVKCGLLSKAQEIFDELPAKNIVTWNALIGGYAEAGCKDLVIEYLEHMQLEGFTPDVFTFVTMMKSRLEGMALELHSETARMGFLEKDLVAGNALVGMYIRCGFLTRAQEVFVSLPLKDVISWNVLLSGYLEKGYGEETLRILEQMQLQGVSPNRISLICGLKACACTGSIEKGKEIHAELFKKDFLDRDLVGNALISMYAKCGQLAMAQDVFDNLQMQDIVSCNSLIAGYSQIGDAEVVFHIFNRMQREGITPNSVTFVVVLSACSCIGLYGKSKMYYEAMVNDYGILPTLQHNACIIDLLGRIGKLDLVNMLLRKLPSHPNIIVLRSVLGASRCWGHINFGKHTFDCARYLNGNML</sequence>
<dbReference type="PROSITE" id="PS51375">
    <property type="entry name" value="PPR"/>
    <property type="match status" value="7"/>
</dbReference>
<keyword evidence="1" id="KW-0677">Repeat</keyword>
<evidence type="ECO:0008006" key="6">
    <source>
        <dbReference type="Google" id="ProtNLM"/>
    </source>
</evidence>
<evidence type="ECO:0000313" key="4">
    <source>
        <dbReference type="EMBL" id="KAH7287277.1"/>
    </source>
</evidence>
<dbReference type="Gene3D" id="1.25.40.10">
    <property type="entry name" value="Tetratricopeptide repeat domain"/>
    <property type="match status" value="7"/>
</dbReference>
<keyword evidence="3" id="KW-1133">Transmembrane helix</keyword>
<organism evidence="4 5">
    <name type="scientific">Ceratopteris richardii</name>
    <name type="common">Triangle waterfern</name>
    <dbReference type="NCBI Taxonomy" id="49495"/>
    <lineage>
        <taxon>Eukaryota</taxon>
        <taxon>Viridiplantae</taxon>
        <taxon>Streptophyta</taxon>
        <taxon>Embryophyta</taxon>
        <taxon>Tracheophyta</taxon>
        <taxon>Polypodiopsida</taxon>
        <taxon>Polypodiidae</taxon>
        <taxon>Polypodiales</taxon>
        <taxon>Pteridineae</taxon>
        <taxon>Pteridaceae</taxon>
        <taxon>Parkerioideae</taxon>
        <taxon>Ceratopteris</taxon>
    </lineage>
</organism>
<dbReference type="EMBL" id="CM035437">
    <property type="protein sequence ID" value="KAH7287277.1"/>
    <property type="molecule type" value="Genomic_DNA"/>
</dbReference>
<dbReference type="FunFam" id="1.25.40.10:FF:000158">
    <property type="entry name" value="pentatricopeptide repeat-containing protein At2g33680"/>
    <property type="match status" value="1"/>
</dbReference>
<dbReference type="GO" id="GO:0048731">
    <property type="term" value="P:system development"/>
    <property type="evidence" value="ECO:0007669"/>
    <property type="project" value="UniProtKB-ARBA"/>
</dbReference>
<dbReference type="InterPro" id="IPR046960">
    <property type="entry name" value="PPR_At4g14850-like_plant"/>
</dbReference>
<gene>
    <name evidence="4" type="ORF">KP509_32G048400</name>
</gene>
<name>A0A8T2QTQ4_CERRI</name>
<protein>
    <recommendedName>
        <fullName evidence="6">Pentatricopeptide repeat-containing protein</fullName>
    </recommendedName>
</protein>
<dbReference type="InterPro" id="IPR011990">
    <property type="entry name" value="TPR-like_helical_dom_sf"/>
</dbReference>
<reference evidence="4" key="1">
    <citation type="submission" date="2021-08" db="EMBL/GenBank/DDBJ databases">
        <title>WGS assembly of Ceratopteris richardii.</title>
        <authorList>
            <person name="Marchant D.B."/>
            <person name="Chen G."/>
            <person name="Jenkins J."/>
            <person name="Shu S."/>
            <person name="Leebens-Mack J."/>
            <person name="Grimwood J."/>
            <person name="Schmutz J."/>
            <person name="Soltis P."/>
            <person name="Soltis D."/>
            <person name="Chen Z.-H."/>
        </authorList>
    </citation>
    <scope>NUCLEOTIDE SEQUENCE</scope>
    <source>
        <strain evidence="4">Whitten #5841</strain>
        <tissue evidence="4">Leaf</tissue>
    </source>
</reference>
<feature type="repeat" description="PPR" evidence="2">
    <location>
        <begin position="397"/>
        <end position="431"/>
    </location>
</feature>
<feature type="transmembrane region" description="Helical" evidence="3">
    <location>
        <begin position="832"/>
        <end position="852"/>
    </location>
</feature>
<keyword evidence="5" id="KW-1185">Reference proteome</keyword>
<dbReference type="Pfam" id="PF13041">
    <property type="entry name" value="PPR_2"/>
    <property type="match status" value="7"/>
</dbReference>
<feature type="repeat" description="PPR" evidence="2">
    <location>
        <begin position="800"/>
        <end position="834"/>
    </location>
</feature>
<evidence type="ECO:0000256" key="2">
    <source>
        <dbReference type="PROSITE-ProRule" id="PRU00708"/>
    </source>
</evidence>
<accession>A0A8T2QTQ4</accession>
<comment type="caution">
    <text evidence="4">The sequence shown here is derived from an EMBL/GenBank/DDBJ whole genome shotgun (WGS) entry which is preliminary data.</text>
</comment>
<feature type="repeat" description="PPR" evidence="2">
    <location>
        <begin position="601"/>
        <end position="635"/>
    </location>
</feature>
<evidence type="ECO:0000313" key="5">
    <source>
        <dbReference type="Proteomes" id="UP000825935"/>
    </source>
</evidence>
<dbReference type="GO" id="GO:0003723">
    <property type="term" value="F:RNA binding"/>
    <property type="evidence" value="ECO:0007669"/>
    <property type="project" value="InterPro"/>
</dbReference>
<keyword evidence="3" id="KW-0812">Transmembrane</keyword>
<dbReference type="FunFam" id="1.25.40.10:FF:000285">
    <property type="entry name" value="Pentatricopeptide repeat-containing protein, chloroplastic"/>
    <property type="match status" value="1"/>
</dbReference>
<evidence type="ECO:0000256" key="1">
    <source>
        <dbReference type="ARBA" id="ARBA00022737"/>
    </source>
</evidence>
<feature type="repeat" description="PPR" evidence="2">
    <location>
        <begin position="499"/>
        <end position="533"/>
    </location>
</feature>
<dbReference type="InterPro" id="IPR002885">
    <property type="entry name" value="PPR_rpt"/>
</dbReference>
<dbReference type="GO" id="GO:0009451">
    <property type="term" value="P:RNA modification"/>
    <property type="evidence" value="ECO:0007669"/>
    <property type="project" value="InterPro"/>
</dbReference>
<dbReference type="AlphaFoldDB" id="A0A8T2QTQ4"/>
<feature type="repeat" description="PPR" evidence="2">
    <location>
        <begin position="295"/>
        <end position="329"/>
    </location>
</feature>
<dbReference type="Pfam" id="PF01535">
    <property type="entry name" value="PPR"/>
    <property type="match status" value="3"/>
</dbReference>
<proteinExistence type="predicted"/>
<dbReference type="OrthoDB" id="10354264at2759"/>
<dbReference type="Proteomes" id="UP000825935">
    <property type="component" value="Chromosome 32"/>
</dbReference>
<feature type="repeat" description="PPR" evidence="2">
    <location>
        <begin position="193"/>
        <end position="227"/>
    </location>
</feature>
<evidence type="ECO:0000256" key="3">
    <source>
        <dbReference type="SAM" id="Phobius"/>
    </source>
</evidence>